<keyword evidence="1" id="KW-0812">Transmembrane</keyword>
<dbReference type="GeneID" id="39420618"/>
<keyword evidence="1" id="KW-0472">Membrane</keyword>
<organism evidence="2 3">
    <name type="scientific">Candidatus Nitrosocosmicus franklandianus</name>
    <dbReference type="NCBI Taxonomy" id="1798806"/>
    <lineage>
        <taxon>Archaea</taxon>
        <taxon>Nitrososphaerota</taxon>
        <taxon>Nitrososphaeria</taxon>
        <taxon>Nitrososphaerales</taxon>
        <taxon>Nitrososphaeraceae</taxon>
        <taxon>Candidatus Nitrosocosmicus</taxon>
    </lineage>
</organism>
<keyword evidence="1" id="KW-1133">Transmembrane helix</keyword>
<evidence type="ECO:0000313" key="3">
    <source>
        <dbReference type="Proteomes" id="UP000294299"/>
    </source>
</evidence>
<dbReference type="KEGG" id="nfn:NFRAN_1224"/>
<dbReference type="Proteomes" id="UP000294299">
    <property type="component" value="Chromosome NFRAN"/>
</dbReference>
<protein>
    <submittedName>
        <fullName evidence="2">Uncharacterized protein</fullName>
    </submittedName>
</protein>
<feature type="transmembrane region" description="Helical" evidence="1">
    <location>
        <begin position="20"/>
        <end position="51"/>
    </location>
</feature>
<reference evidence="2 3" key="1">
    <citation type="submission" date="2019-02" db="EMBL/GenBank/DDBJ databases">
        <authorList>
            <person name="Lehtovirta-Morley E L."/>
        </authorList>
    </citation>
    <scope>NUCLEOTIDE SEQUENCE [LARGE SCALE GENOMIC DNA]</scope>
    <source>
        <strain evidence="2">NFRAN1</strain>
    </source>
</reference>
<accession>A0A484I8V3</accession>
<dbReference type="EMBL" id="LR216287">
    <property type="protein sequence ID" value="VFJ13546.1"/>
    <property type="molecule type" value="Genomic_DNA"/>
</dbReference>
<dbReference type="RefSeq" id="WP_134483476.1">
    <property type="nucleotide sequence ID" value="NZ_LR216287.1"/>
</dbReference>
<sequence length="130" mass="15032">MFRIGDYRKFSGLDKNYFMWFAIYIAIGLILSFTIPFPISLLVYIAIILILQTYRIKKLQHYYLTSTSDSSTRNTKNKGLRGFIHSISNSLFNDPYSLGSEPLRFVCMNCRTQHNERRCPNCGSGAVKLE</sequence>
<name>A0A484I8V3_9ARCH</name>
<proteinExistence type="predicted"/>
<dbReference type="OrthoDB" id="8274at2157"/>
<evidence type="ECO:0000256" key="1">
    <source>
        <dbReference type="SAM" id="Phobius"/>
    </source>
</evidence>
<keyword evidence="3" id="KW-1185">Reference proteome</keyword>
<gene>
    <name evidence="2" type="ORF">NFRAN_1224</name>
</gene>
<evidence type="ECO:0000313" key="2">
    <source>
        <dbReference type="EMBL" id="VFJ13546.1"/>
    </source>
</evidence>
<dbReference type="AlphaFoldDB" id="A0A484I8V3"/>